<dbReference type="OrthoDB" id="8229345at2"/>
<sequence>MSERELRKMLDCASAFCERHFAAKGEIAPMWHAVTSDGRTLIEAHPVELGKDLAAAMIRTFFDLRDVVRYVYIGEAWTLNRMIRPEEHEELFRKGLSQHPDRVEVVQLQGEDRDYGQIIMSRDIIRPNKGKPYLGPLQDINDLPHIPAGAHVQSEGRMIGMLPVRGTRQ</sequence>
<comment type="caution">
    <text evidence="1">The sequence shown here is derived from an EMBL/GenBank/DDBJ whole genome shotgun (WGS) entry which is preliminary data.</text>
</comment>
<reference evidence="1 2" key="1">
    <citation type="submission" date="2019-08" db="EMBL/GenBank/DDBJ databases">
        <title>Bradyrhizobium hipponensis sp. nov., a rhizobium isolated from a Lupinus angustifolius root nodule in Tunisia.</title>
        <authorList>
            <person name="Off K."/>
            <person name="Rejili M."/>
            <person name="Mars M."/>
            <person name="Brachmann A."/>
            <person name="Marin M."/>
        </authorList>
    </citation>
    <scope>NUCLEOTIDE SEQUENCE [LARGE SCALE GENOMIC DNA]</scope>
    <source>
        <strain evidence="1 2">CTAW11</strain>
    </source>
</reference>
<evidence type="ECO:0000313" key="1">
    <source>
        <dbReference type="EMBL" id="TYL87461.1"/>
    </source>
</evidence>
<dbReference type="EMBL" id="VSSR01000008">
    <property type="protein sequence ID" value="TYL87461.1"/>
    <property type="molecule type" value="Genomic_DNA"/>
</dbReference>
<dbReference type="AlphaFoldDB" id="A0A5S4X1F1"/>
<name>A0A5S4X1F1_9BRAD</name>
<gene>
    <name evidence="1" type="ORF">FXB38_04915</name>
</gene>
<dbReference type="Proteomes" id="UP000324853">
    <property type="component" value="Unassembled WGS sequence"/>
</dbReference>
<dbReference type="RefSeq" id="WP_148749638.1">
    <property type="nucleotide sequence ID" value="NZ_VSSR01000008.1"/>
</dbReference>
<accession>A0A5S4X1F1</accession>
<organism evidence="1 2">
    <name type="scientific">Bradyrhizobium cytisi</name>
    <dbReference type="NCBI Taxonomy" id="515489"/>
    <lineage>
        <taxon>Bacteria</taxon>
        <taxon>Pseudomonadati</taxon>
        <taxon>Pseudomonadota</taxon>
        <taxon>Alphaproteobacteria</taxon>
        <taxon>Hyphomicrobiales</taxon>
        <taxon>Nitrobacteraceae</taxon>
        <taxon>Bradyrhizobium</taxon>
    </lineage>
</organism>
<protein>
    <submittedName>
        <fullName evidence="1">Uncharacterized protein</fullName>
    </submittedName>
</protein>
<keyword evidence="2" id="KW-1185">Reference proteome</keyword>
<proteinExistence type="predicted"/>
<evidence type="ECO:0000313" key="2">
    <source>
        <dbReference type="Proteomes" id="UP000324853"/>
    </source>
</evidence>